<evidence type="ECO:0000256" key="10">
    <source>
        <dbReference type="ARBA" id="ARBA00023136"/>
    </source>
</evidence>
<keyword evidence="10 15" id="KW-0472">Membrane</keyword>
<comment type="function">
    <text evidence="12">Subunit 8, of the mitochondrial membrane ATP synthase complex (F(1)F(0) ATP synthase or Complex V) that produces ATP from ADP in the presence of a proton gradient across the membrane which is generated by electron transport complexes of the respiratory chain. ATP synthase complex consist of a soluble F(1) head domain - the catalytic core - and a membrane F(1) domain - the membrane proton channel. These two domains are linked by a central stalk rotating inside the F(1) region and a stationary peripheral stalk. During catalysis, ATP synthesis in the catalytic domain of F(1) is coupled via a rotary mechanism of the central stalk subunits to proton translocation. In vivo, can only synthesize ATP although its ATP hydrolase activity can be activated artificially in vitro. Part of the complex F(0) domain.</text>
</comment>
<dbReference type="InterPro" id="IPR001421">
    <property type="entry name" value="ATP8_metazoa"/>
</dbReference>
<evidence type="ECO:0000256" key="6">
    <source>
        <dbReference type="ARBA" id="ARBA00022781"/>
    </source>
</evidence>
<feature type="transmembrane region" description="Helical" evidence="15">
    <location>
        <begin position="6"/>
        <end position="24"/>
    </location>
</feature>
<dbReference type="RefSeq" id="YP_009178116.1">
    <property type="nucleotide sequence ID" value="NC_028287.1"/>
</dbReference>
<dbReference type="EMBL" id="KP013100">
    <property type="protein sequence ID" value="AJW75407.1"/>
    <property type="molecule type" value="Genomic_DNA"/>
</dbReference>
<keyword evidence="5 14" id="KW-0812">Transmembrane</keyword>
<keyword evidence="8 14" id="KW-0406">Ion transport</keyword>
<dbReference type="InterPro" id="IPR050635">
    <property type="entry name" value="ATPase_protein_8"/>
</dbReference>
<keyword evidence="11" id="KW-0066">ATP synthesis</keyword>
<keyword evidence="7 15" id="KW-1133">Transmembrane helix</keyword>
<evidence type="ECO:0000256" key="9">
    <source>
        <dbReference type="ARBA" id="ARBA00023128"/>
    </source>
</evidence>
<comment type="subunit">
    <text evidence="13">Component of the ATP synthase complex composed at least of ATP5F1A/subunit alpha, ATP5F1B/subunit beta, ATP5MC1/subunit c (homooctomer), MT-ATP6/subunit a, MT-ATP8/subunit 8, ATP5ME/subunit e, ATP5MF/subunit f, ATP5MG/subunit g, ATP5MK/subunit k, ATP5MJ/subunit j, ATP5F1C/subunit gamma, ATP5F1D/subunit delta, ATP5F1E/subunit epsilon, ATP5PF/subunit F6, ATP5PB/subunit b, ATP5PD/subunit d, ATP5PO/subunit OSCP. ATP synthase complex consists of a soluble F(1) head domain (subunits alpha(3) and beta(3)) - the catalytic core - and a membrane F(0) domain - the membrane proton channel (subunits c, a, 8, e, f, g, k and j). These two domains are linked by a central stalk (subunits gamma, delta, and epsilon) rotating inside the F1 region and a stationary peripheral stalk (subunits F6, b, d, and OSCP).</text>
</comment>
<accession>A0A0N7AQX5</accession>
<evidence type="ECO:0000256" key="13">
    <source>
        <dbReference type="ARBA" id="ARBA00064647"/>
    </source>
</evidence>
<evidence type="ECO:0000256" key="2">
    <source>
        <dbReference type="ARBA" id="ARBA00008892"/>
    </source>
</evidence>
<proteinExistence type="inferred from homology"/>
<comment type="similarity">
    <text evidence="2 14">Belongs to the ATPase protein 8 family.</text>
</comment>
<evidence type="ECO:0000256" key="5">
    <source>
        <dbReference type="ARBA" id="ARBA00022692"/>
    </source>
</evidence>
<evidence type="ECO:0000313" key="16">
    <source>
        <dbReference type="EMBL" id="AJW75407.1"/>
    </source>
</evidence>
<dbReference type="GO" id="GO:0015078">
    <property type="term" value="F:proton transmembrane transporter activity"/>
    <property type="evidence" value="ECO:0007669"/>
    <property type="project" value="InterPro"/>
</dbReference>
<sequence length="55" mass="6672">MPQLNPNPWFAILLFTWMVFLYFLPTKIMGHTFPSEQTAQTPHFPQPENWPWPWL</sequence>
<keyword evidence="9 14" id="KW-0496">Mitochondrion</keyword>
<dbReference type="GO" id="GO:0015986">
    <property type="term" value="P:proton motive force-driven ATP synthesis"/>
    <property type="evidence" value="ECO:0007669"/>
    <property type="project" value="InterPro"/>
</dbReference>
<gene>
    <name evidence="16" type="primary">ATP8</name>
</gene>
<dbReference type="Pfam" id="PF00895">
    <property type="entry name" value="ATP-synt_8"/>
    <property type="match status" value="1"/>
</dbReference>
<dbReference type="GeneID" id="26128963"/>
<evidence type="ECO:0000256" key="4">
    <source>
        <dbReference type="ARBA" id="ARBA00022547"/>
    </source>
</evidence>
<keyword evidence="6 14" id="KW-0375">Hydrogen ion transport</keyword>
<evidence type="ECO:0000256" key="14">
    <source>
        <dbReference type="RuleBase" id="RU003661"/>
    </source>
</evidence>
<keyword evidence="4 14" id="KW-0138">CF(0)</keyword>
<evidence type="ECO:0000256" key="3">
    <source>
        <dbReference type="ARBA" id="ARBA00022448"/>
    </source>
</evidence>
<dbReference type="CTD" id="4509"/>
<dbReference type="PANTHER" id="PTHR39937:SF1">
    <property type="entry name" value="ATP SYNTHASE PROTEIN 8"/>
    <property type="match status" value="1"/>
</dbReference>
<reference evidence="16" key="1">
    <citation type="submission" date="2014-10" db="EMBL/GenBank/DDBJ databases">
        <title>Introduction of universal fish and amphibian primers for long-range PCR amplification and whole mitochondrial genome assembly using next-generation sequencing techniques.</title>
        <authorList>
            <person name="Renshaw M.A."/>
            <person name="Olds B.P."/>
            <person name="Li Y."/>
            <person name="Pfrender M.E."/>
            <person name="Lodge D.M."/>
        </authorList>
    </citation>
    <scope>NUCLEOTIDE SEQUENCE</scope>
</reference>
<protein>
    <recommendedName>
        <fullName evidence="14">ATP synthase complex subunit 8</fullName>
    </recommendedName>
</protein>
<geneLocation type="mitochondrion" evidence="16"/>
<dbReference type="GO" id="GO:0031966">
    <property type="term" value="C:mitochondrial membrane"/>
    <property type="evidence" value="ECO:0007669"/>
    <property type="project" value="UniProtKB-SubCell"/>
</dbReference>
<dbReference type="PANTHER" id="PTHR39937">
    <property type="entry name" value="ATP SYNTHASE PROTEIN 8"/>
    <property type="match status" value="1"/>
</dbReference>
<comment type="subcellular location">
    <subcellularLocation>
        <location evidence="1 14">Mitochondrion membrane</location>
        <topology evidence="1 14">Single-pass membrane protein</topology>
    </subcellularLocation>
</comment>
<name>A0A0N7AQX5_CENBS</name>
<keyword evidence="3 14" id="KW-0813">Transport</keyword>
<evidence type="ECO:0000256" key="7">
    <source>
        <dbReference type="ARBA" id="ARBA00022989"/>
    </source>
</evidence>
<evidence type="ECO:0000256" key="12">
    <source>
        <dbReference type="ARBA" id="ARBA00053067"/>
    </source>
</evidence>
<dbReference type="GO" id="GO:0045259">
    <property type="term" value="C:proton-transporting ATP synthase complex"/>
    <property type="evidence" value="ECO:0007669"/>
    <property type="project" value="UniProtKB-KW"/>
</dbReference>
<evidence type="ECO:0000256" key="8">
    <source>
        <dbReference type="ARBA" id="ARBA00023065"/>
    </source>
</evidence>
<evidence type="ECO:0000256" key="11">
    <source>
        <dbReference type="ARBA" id="ARBA00023310"/>
    </source>
</evidence>
<dbReference type="AlphaFoldDB" id="A0A0N7AQX5"/>
<organism evidence="16">
    <name type="scientific">Centropyge bispinosa</name>
    <name type="common">Twospined angelfish</name>
    <name type="synonym">Holacanthus bispinosus</name>
    <dbReference type="NCBI Taxonomy" id="586785"/>
    <lineage>
        <taxon>Eukaryota</taxon>
        <taxon>Metazoa</taxon>
        <taxon>Chordata</taxon>
        <taxon>Craniata</taxon>
        <taxon>Vertebrata</taxon>
        <taxon>Euteleostomi</taxon>
        <taxon>Actinopterygii</taxon>
        <taxon>Neopterygii</taxon>
        <taxon>Teleostei</taxon>
        <taxon>Neoteleostei</taxon>
        <taxon>Acanthomorphata</taxon>
        <taxon>Eupercaria</taxon>
        <taxon>Pomacanthidae</taxon>
        <taxon>Centropyge</taxon>
    </lineage>
</organism>
<evidence type="ECO:0000256" key="1">
    <source>
        <dbReference type="ARBA" id="ARBA00004304"/>
    </source>
</evidence>
<evidence type="ECO:0000256" key="15">
    <source>
        <dbReference type="SAM" id="Phobius"/>
    </source>
</evidence>